<keyword evidence="4" id="KW-0732">Signal</keyword>
<name>K0RYF0_THAOC</name>
<dbReference type="InterPro" id="IPR020568">
    <property type="entry name" value="Ribosomal_Su5_D2-typ_SF"/>
</dbReference>
<evidence type="ECO:0000256" key="1">
    <source>
        <dbReference type="ARBA" id="ARBA00004229"/>
    </source>
</evidence>
<accession>K0RYF0</accession>
<dbReference type="InterPro" id="IPR003593">
    <property type="entry name" value="AAA+_ATPase"/>
</dbReference>
<dbReference type="GO" id="GO:0009507">
    <property type="term" value="C:chloroplast"/>
    <property type="evidence" value="ECO:0007669"/>
    <property type="project" value="UniProtKB-SubCell"/>
</dbReference>
<keyword evidence="2" id="KW-0479">Metal-binding</keyword>
<keyword evidence="7" id="KW-1185">Reference proteome</keyword>
<dbReference type="SUPFAM" id="SSF52540">
    <property type="entry name" value="P-loop containing nucleoside triphosphate hydrolases"/>
    <property type="match status" value="1"/>
</dbReference>
<evidence type="ECO:0000259" key="5">
    <source>
        <dbReference type="SMART" id="SM00382"/>
    </source>
</evidence>
<dbReference type="Pfam" id="PF18073">
    <property type="entry name" value="Zn_ribbon_LapB"/>
    <property type="match status" value="1"/>
</dbReference>
<dbReference type="InterPro" id="IPR027417">
    <property type="entry name" value="P-loop_NTPase"/>
</dbReference>
<feature type="region of interest" description="Disordered" evidence="3">
    <location>
        <begin position="104"/>
        <end position="176"/>
    </location>
</feature>
<evidence type="ECO:0000313" key="6">
    <source>
        <dbReference type="EMBL" id="EJK58798.1"/>
    </source>
</evidence>
<dbReference type="OMA" id="DECHAFG"/>
<comment type="caution">
    <text evidence="6">The sequence shown here is derived from an EMBL/GenBank/DDBJ whole genome shotgun (WGS) entry which is preliminary data.</text>
</comment>
<evidence type="ECO:0000313" key="7">
    <source>
        <dbReference type="Proteomes" id="UP000266841"/>
    </source>
</evidence>
<dbReference type="PRINTS" id="PR00830">
    <property type="entry name" value="ENDOLAPTASE"/>
</dbReference>
<feature type="region of interest" description="Disordered" evidence="3">
    <location>
        <begin position="664"/>
        <end position="690"/>
    </location>
</feature>
<dbReference type="PANTHER" id="PTHR32472:SF10">
    <property type="entry name" value="DNA REPAIR PROTEIN RADA-LIKE PROTEIN"/>
    <property type="match status" value="1"/>
</dbReference>
<dbReference type="GO" id="GO:0006508">
    <property type="term" value="P:proteolysis"/>
    <property type="evidence" value="ECO:0007669"/>
    <property type="project" value="InterPro"/>
</dbReference>
<gene>
    <name evidence="6" type="ORF">THAOC_21047</name>
</gene>
<feature type="compositionally biased region" description="Gly residues" evidence="3">
    <location>
        <begin position="137"/>
        <end position="147"/>
    </location>
</feature>
<dbReference type="eggNOG" id="ENOG502QQ01">
    <property type="taxonomic scope" value="Eukaryota"/>
</dbReference>
<dbReference type="Gene3D" id="3.40.50.300">
    <property type="entry name" value="P-loop containing nucleotide triphosphate hydrolases"/>
    <property type="match status" value="1"/>
</dbReference>
<organism evidence="6 7">
    <name type="scientific">Thalassiosira oceanica</name>
    <name type="common">Marine diatom</name>
    <dbReference type="NCBI Taxonomy" id="159749"/>
    <lineage>
        <taxon>Eukaryota</taxon>
        <taxon>Sar</taxon>
        <taxon>Stramenopiles</taxon>
        <taxon>Ochrophyta</taxon>
        <taxon>Bacillariophyta</taxon>
        <taxon>Coscinodiscophyceae</taxon>
        <taxon>Thalassiosirophycidae</taxon>
        <taxon>Thalassiosirales</taxon>
        <taxon>Thalassiosiraceae</taxon>
        <taxon>Thalassiosira</taxon>
    </lineage>
</organism>
<feature type="region of interest" description="Disordered" evidence="3">
    <location>
        <begin position="221"/>
        <end position="262"/>
    </location>
</feature>
<dbReference type="InterPro" id="IPR041166">
    <property type="entry name" value="Rubredoxin_2"/>
</dbReference>
<evidence type="ECO:0000256" key="2">
    <source>
        <dbReference type="ARBA" id="ARBA00022723"/>
    </source>
</evidence>
<evidence type="ECO:0000256" key="3">
    <source>
        <dbReference type="SAM" id="MobiDB-lite"/>
    </source>
</evidence>
<dbReference type="GO" id="GO:0000725">
    <property type="term" value="P:recombinational repair"/>
    <property type="evidence" value="ECO:0007669"/>
    <property type="project" value="TreeGrafter"/>
</dbReference>
<proteinExistence type="predicted"/>
<dbReference type="Pfam" id="PF05362">
    <property type="entry name" value="Lon_C"/>
    <property type="match status" value="1"/>
</dbReference>
<feature type="region of interest" description="Disordered" evidence="3">
    <location>
        <begin position="318"/>
        <end position="344"/>
    </location>
</feature>
<comment type="subcellular location">
    <subcellularLocation>
        <location evidence="1">Plastid</location>
        <location evidence="1">Chloroplast</location>
    </subcellularLocation>
</comment>
<feature type="compositionally biased region" description="Basic residues" evidence="3">
    <location>
        <begin position="383"/>
        <end position="392"/>
    </location>
</feature>
<feature type="chain" id="PRO_5003836614" description="AAA+ ATPase domain-containing protein" evidence="4">
    <location>
        <begin position="19"/>
        <end position="705"/>
    </location>
</feature>
<evidence type="ECO:0000256" key="4">
    <source>
        <dbReference type="SAM" id="SignalP"/>
    </source>
</evidence>
<dbReference type="AlphaFoldDB" id="K0RYF0"/>
<protein>
    <recommendedName>
        <fullName evidence="5">AAA+ ATPase domain-containing protein</fullName>
    </recommendedName>
</protein>
<dbReference type="PANTHER" id="PTHR32472">
    <property type="entry name" value="DNA REPAIR PROTEIN RADA"/>
    <property type="match status" value="1"/>
</dbReference>
<dbReference type="GO" id="GO:0004252">
    <property type="term" value="F:serine-type endopeptidase activity"/>
    <property type="evidence" value="ECO:0007669"/>
    <property type="project" value="InterPro"/>
</dbReference>
<dbReference type="OrthoDB" id="41505at2759"/>
<dbReference type="GO" id="GO:0004176">
    <property type="term" value="F:ATP-dependent peptidase activity"/>
    <property type="evidence" value="ECO:0007669"/>
    <property type="project" value="InterPro"/>
</dbReference>
<feature type="compositionally biased region" description="Low complexity" evidence="3">
    <location>
        <begin position="119"/>
        <end position="136"/>
    </location>
</feature>
<sequence length="705" mass="73144">MLVFLLLATTAAVPPSSAFKGDLDAAARRRRRVVPAGRAVAPPIGQAAAADETAVVRGAVRGKRASPPKDAAVTYACASCGAEYIKWMGKCASCGEWNTIREQRASRTSGSAKARNAFGSSSFRGSGKPSSWLDGVGFDGNNGGGGPVRVTDVYRDGLSPGDPSGSRKASDDNRLVVPDDSEINSVLGGGIVPGSLTLLGGDPGVGKSTLLLQTAGSAAALSDRTPIHPGIGMGPPAVKAEEPGGPGADGKRSSPSRKRRGLGPVLYVSGEESADQIAMRASRLGIDDPELLLWCETDADRIAGMVADSVHAASSLFGSGSDPFQDEADEAGNTDSPVSPARPPSLVVVDSIQTMLCDSAGSLVGGRHHPGQGVRRPLPPARQVHRRAGRAGRARDEERRRRRGSGPAGEGGGGGGGAGTTSSTRILRAAKNRFGSSEEVGVYEMSRGGRLVPITDPSSYFLSTRRDAVDSEGCAVSVVLEGVRSMTVEVQALVAWSAGSGGYSGRRIVDGVSNSRLLLILAVLQKRYGISFRRQDVYVNVVGGMRLGGGGSRSGSSGSSGSDLAVAVALVSSLVGIPVRSDTAFVGEVGLLGEVRPVHSLDRRVGEARRMGFSRVVTPLADRRTPRKGGGGPREVSKGGIQQLMCDDLLDAINCGLVDRLPTKQTRGGPKLVRQNKSGTRRRSGMDEEGMDVVIVDDEEDDGYY</sequence>
<feature type="signal peptide" evidence="4">
    <location>
        <begin position="1"/>
        <end position="18"/>
    </location>
</feature>
<reference evidence="6 7" key="1">
    <citation type="journal article" date="2012" name="Genome Biol.">
        <title>Genome and low-iron response of an oceanic diatom adapted to chronic iron limitation.</title>
        <authorList>
            <person name="Lommer M."/>
            <person name="Specht M."/>
            <person name="Roy A.S."/>
            <person name="Kraemer L."/>
            <person name="Andreson R."/>
            <person name="Gutowska M.A."/>
            <person name="Wolf J."/>
            <person name="Bergner S.V."/>
            <person name="Schilhabel M.B."/>
            <person name="Klostermeier U.C."/>
            <person name="Beiko R.G."/>
            <person name="Rosenstiel P."/>
            <person name="Hippler M."/>
            <person name="Laroche J."/>
        </authorList>
    </citation>
    <scope>NUCLEOTIDE SEQUENCE [LARGE SCALE GENOMIC DNA]</scope>
    <source>
        <strain evidence="6 7">CCMP1005</strain>
    </source>
</reference>
<feature type="domain" description="AAA+ ATPase" evidence="5">
    <location>
        <begin position="193"/>
        <end position="389"/>
    </location>
</feature>
<feature type="compositionally biased region" description="Gly residues" evidence="3">
    <location>
        <begin position="406"/>
        <end position="419"/>
    </location>
</feature>
<dbReference type="SMART" id="SM00382">
    <property type="entry name" value="AAA"/>
    <property type="match status" value="1"/>
</dbReference>
<dbReference type="SUPFAM" id="SSF54211">
    <property type="entry name" value="Ribosomal protein S5 domain 2-like"/>
    <property type="match status" value="1"/>
</dbReference>
<dbReference type="EMBL" id="AGNL01024206">
    <property type="protein sequence ID" value="EJK58798.1"/>
    <property type="molecule type" value="Genomic_DNA"/>
</dbReference>
<feature type="region of interest" description="Disordered" evidence="3">
    <location>
        <begin position="360"/>
        <end position="422"/>
    </location>
</feature>
<dbReference type="InterPro" id="IPR014721">
    <property type="entry name" value="Ribsml_uS5_D2-typ_fold_subgr"/>
</dbReference>
<dbReference type="InterPro" id="IPR008269">
    <property type="entry name" value="Lon_proteolytic"/>
</dbReference>
<dbReference type="Proteomes" id="UP000266841">
    <property type="component" value="Unassembled WGS sequence"/>
</dbReference>
<dbReference type="GO" id="GO:0046872">
    <property type="term" value="F:metal ion binding"/>
    <property type="evidence" value="ECO:0007669"/>
    <property type="project" value="UniProtKB-KW"/>
</dbReference>
<dbReference type="Gene3D" id="3.30.230.10">
    <property type="match status" value="1"/>
</dbReference>